<evidence type="ECO:0000259" key="1">
    <source>
        <dbReference type="PROSITE" id="PS50878"/>
    </source>
</evidence>
<dbReference type="SUPFAM" id="SSF56672">
    <property type="entry name" value="DNA/RNA polymerases"/>
    <property type="match status" value="1"/>
</dbReference>
<dbReference type="AlphaFoldDB" id="A0A8S2Z601"/>
<dbReference type="PANTHER" id="PTHR24559:SF454">
    <property type="entry name" value="RIBONUCLEASE H"/>
    <property type="match status" value="1"/>
</dbReference>
<dbReference type="Pfam" id="PF00078">
    <property type="entry name" value="RVT_1"/>
    <property type="match status" value="1"/>
</dbReference>
<dbReference type="InterPro" id="IPR043128">
    <property type="entry name" value="Rev_trsase/Diguanyl_cyclase"/>
</dbReference>
<protein>
    <recommendedName>
        <fullName evidence="1">Reverse transcriptase domain-containing protein</fullName>
    </recommendedName>
</protein>
<proteinExistence type="predicted"/>
<dbReference type="Gene3D" id="3.10.10.10">
    <property type="entry name" value="HIV Type 1 Reverse Transcriptase, subunit A, domain 1"/>
    <property type="match status" value="1"/>
</dbReference>
<dbReference type="InterPro" id="IPR000477">
    <property type="entry name" value="RT_dom"/>
</dbReference>
<organism evidence="2 3">
    <name type="scientific">Didymodactylos carnosus</name>
    <dbReference type="NCBI Taxonomy" id="1234261"/>
    <lineage>
        <taxon>Eukaryota</taxon>
        <taxon>Metazoa</taxon>
        <taxon>Spiralia</taxon>
        <taxon>Gnathifera</taxon>
        <taxon>Rotifera</taxon>
        <taxon>Eurotatoria</taxon>
        <taxon>Bdelloidea</taxon>
        <taxon>Philodinida</taxon>
        <taxon>Philodinidae</taxon>
        <taxon>Didymodactylos</taxon>
    </lineage>
</organism>
<dbReference type="InterPro" id="IPR043502">
    <property type="entry name" value="DNA/RNA_pol_sf"/>
</dbReference>
<dbReference type="PANTHER" id="PTHR24559">
    <property type="entry name" value="TRANSPOSON TY3-I GAG-POL POLYPROTEIN"/>
    <property type="match status" value="1"/>
</dbReference>
<dbReference type="Gene3D" id="3.30.70.270">
    <property type="match status" value="1"/>
</dbReference>
<dbReference type="EMBL" id="CAJOBC010128547">
    <property type="protein sequence ID" value="CAF4604135.1"/>
    <property type="molecule type" value="Genomic_DNA"/>
</dbReference>
<evidence type="ECO:0000313" key="2">
    <source>
        <dbReference type="EMBL" id="CAF4604135.1"/>
    </source>
</evidence>
<dbReference type="PROSITE" id="PS50878">
    <property type="entry name" value="RT_POL"/>
    <property type="match status" value="1"/>
</dbReference>
<sequence>MWRYGKLFDTQQPSVIKTTVRHAIDTGNNRPVRNYYGRKTDKQNKIVTEEVKELLNNDKIEPSNSPWASPVVLVSKKDGSARFCVDYRKLNEITKKDSYPLPRIEDIFDQLVGATYYSKLDFKGGYFQVPLDEKDREKTAFSTREGLYQFKVLPQGVMNGPPTFQRIVNEILGPTRWQYCLAYIDDIIIYSKTFEEHLEHFAQICSVLHQANFRLSPSK</sequence>
<gene>
    <name evidence="2" type="ORF">SRO942_LOCUS48970</name>
</gene>
<reference evidence="2" key="1">
    <citation type="submission" date="2021-02" db="EMBL/GenBank/DDBJ databases">
        <authorList>
            <person name="Nowell W R."/>
        </authorList>
    </citation>
    <scope>NUCLEOTIDE SEQUENCE</scope>
</reference>
<dbReference type="CDD" id="cd01647">
    <property type="entry name" value="RT_LTR"/>
    <property type="match status" value="1"/>
</dbReference>
<feature type="non-terminal residue" evidence="2">
    <location>
        <position position="219"/>
    </location>
</feature>
<evidence type="ECO:0000313" key="3">
    <source>
        <dbReference type="Proteomes" id="UP000681722"/>
    </source>
</evidence>
<dbReference type="InterPro" id="IPR053134">
    <property type="entry name" value="RNA-dir_DNA_polymerase"/>
</dbReference>
<dbReference type="OrthoDB" id="9996999at2759"/>
<name>A0A8S2Z601_9BILA</name>
<feature type="domain" description="Reverse transcriptase" evidence="1">
    <location>
        <begin position="55"/>
        <end position="219"/>
    </location>
</feature>
<dbReference type="Proteomes" id="UP000681722">
    <property type="component" value="Unassembled WGS sequence"/>
</dbReference>
<accession>A0A8S2Z601</accession>
<comment type="caution">
    <text evidence="2">The sequence shown here is derived from an EMBL/GenBank/DDBJ whole genome shotgun (WGS) entry which is preliminary data.</text>
</comment>